<organism evidence="2">
    <name type="scientific">marine sediment metagenome</name>
    <dbReference type="NCBI Taxonomy" id="412755"/>
    <lineage>
        <taxon>unclassified sequences</taxon>
        <taxon>metagenomes</taxon>
        <taxon>ecological metagenomes</taxon>
    </lineage>
</organism>
<comment type="caution">
    <text evidence="2">The sequence shown here is derived from an EMBL/GenBank/DDBJ whole genome shotgun (WGS) entry which is preliminary data.</text>
</comment>
<dbReference type="GO" id="GO:0035596">
    <property type="term" value="F:methylthiotransferase activity"/>
    <property type="evidence" value="ECO:0007669"/>
    <property type="project" value="InterPro"/>
</dbReference>
<dbReference type="EMBL" id="BARV01044655">
    <property type="protein sequence ID" value="GAI62155.1"/>
    <property type="molecule type" value="Genomic_DNA"/>
</dbReference>
<sequence>YIKTLGCRTNQYESDRLTKELILKGWEKVTEEGSPDVCIVNTCTVTKQADRKSRQMLRKLISKTPFISFSSSLSLLT</sequence>
<dbReference type="GO" id="GO:0051539">
    <property type="term" value="F:4 iron, 4 sulfur cluster binding"/>
    <property type="evidence" value="ECO:0007669"/>
    <property type="project" value="UniProtKB-KW"/>
</dbReference>
<evidence type="ECO:0000313" key="2">
    <source>
        <dbReference type="EMBL" id="GAI62155.1"/>
    </source>
</evidence>
<name>X1RG76_9ZZZZ</name>
<feature type="non-terminal residue" evidence="2">
    <location>
        <position position="1"/>
    </location>
</feature>
<dbReference type="PROSITE" id="PS51449">
    <property type="entry name" value="MTTASE_N"/>
    <property type="match status" value="1"/>
</dbReference>
<dbReference type="GO" id="GO:0046872">
    <property type="term" value="F:metal ion binding"/>
    <property type="evidence" value="ECO:0007669"/>
    <property type="project" value="UniProtKB-KW"/>
</dbReference>
<dbReference type="AlphaFoldDB" id="X1RG76"/>
<dbReference type="InterPro" id="IPR013848">
    <property type="entry name" value="Methylthiotransferase_N"/>
</dbReference>
<gene>
    <name evidence="2" type="ORF">S06H3_65945</name>
</gene>
<dbReference type="Gene3D" id="3.40.50.12160">
    <property type="entry name" value="Methylthiotransferase, N-terminal domain"/>
    <property type="match status" value="1"/>
</dbReference>
<accession>X1RG76</accession>
<feature type="domain" description="MTTase N-terminal" evidence="1">
    <location>
        <begin position="1"/>
        <end position="77"/>
    </location>
</feature>
<reference evidence="2" key="1">
    <citation type="journal article" date="2014" name="Front. Microbiol.">
        <title>High frequency of phylogenetically diverse reductive dehalogenase-homologous genes in deep subseafloor sedimentary metagenomes.</title>
        <authorList>
            <person name="Kawai M."/>
            <person name="Futagami T."/>
            <person name="Toyoda A."/>
            <person name="Takaki Y."/>
            <person name="Nishi S."/>
            <person name="Hori S."/>
            <person name="Arai W."/>
            <person name="Tsubouchi T."/>
            <person name="Morono Y."/>
            <person name="Uchiyama I."/>
            <person name="Ito T."/>
            <person name="Fujiyama A."/>
            <person name="Inagaki F."/>
            <person name="Takami H."/>
        </authorList>
    </citation>
    <scope>NUCLEOTIDE SEQUENCE</scope>
    <source>
        <strain evidence="2">Expedition CK06-06</strain>
    </source>
</reference>
<proteinExistence type="predicted"/>
<feature type="non-terminal residue" evidence="2">
    <location>
        <position position="77"/>
    </location>
</feature>
<dbReference type="InterPro" id="IPR038135">
    <property type="entry name" value="Methylthiotransferase_N_sf"/>
</dbReference>
<dbReference type="Pfam" id="PF00919">
    <property type="entry name" value="UPF0004"/>
    <property type="match status" value="1"/>
</dbReference>
<protein>
    <recommendedName>
        <fullName evidence="1">MTTase N-terminal domain-containing protein</fullName>
    </recommendedName>
</protein>
<evidence type="ECO:0000259" key="1">
    <source>
        <dbReference type="PROSITE" id="PS51449"/>
    </source>
</evidence>